<reference evidence="2" key="1">
    <citation type="submission" date="2022-12" db="EMBL/GenBank/DDBJ databases">
        <title>Reference genome sequencing for broad-spectrum identification of bacterial and archaeal isolates by mass spectrometry.</title>
        <authorList>
            <person name="Sekiguchi Y."/>
            <person name="Tourlousse D.M."/>
        </authorList>
    </citation>
    <scope>NUCLEOTIDE SEQUENCE</scope>
    <source>
        <strain evidence="2">10succ1</strain>
    </source>
</reference>
<evidence type="ECO:0000256" key="1">
    <source>
        <dbReference type="SAM" id="SignalP"/>
    </source>
</evidence>
<sequence length="148" mass="17144">MLKKIMGLFFLVSAICFAALNMKDDEVAGDYSVERSRNSVFLIDEKSGTVVIYSDAYEHIEEEDIEDLQEKGQVVEGNREFFKSYSEENPETVAFSKWQGDTEGFIVIFEDMNLTSERKVEEMLAHFEIEGRERAVVMNGIRDHRREL</sequence>
<dbReference type="Proteomes" id="UP001144471">
    <property type="component" value="Unassembled WGS sequence"/>
</dbReference>
<dbReference type="AlphaFoldDB" id="A0A9W6GLV5"/>
<protein>
    <submittedName>
        <fullName evidence="2">Uncharacterized protein</fullName>
    </submittedName>
</protein>
<evidence type="ECO:0000313" key="3">
    <source>
        <dbReference type="Proteomes" id="UP001144471"/>
    </source>
</evidence>
<comment type="caution">
    <text evidence="2">The sequence shown here is derived from an EMBL/GenBank/DDBJ whole genome shotgun (WGS) entry which is preliminary data.</text>
</comment>
<feature type="chain" id="PRO_5040794812" evidence="1">
    <location>
        <begin position="19"/>
        <end position="148"/>
    </location>
</feature>
<dbReference type="EMBL" id="BSDY01000007">
    <property type="protein sequence ID" value="GLI56201.1"/>
    <property type="molecule type" value="Genomic_DNA"/>
</dbReference>
<keyword evidence="1" id="KW-0732">Signal</keyword>
<keyword evidence="3" id="KW-1185">Reference proteome</keyword>
<organism evidence="2 3">
    <name type="scientific">Propionigenium maris DSM 9537</name>
    <dbReference type="NCBI Taxonomy" id="1123000"/>
    <lineage>
        <taxon>Bacteria</taxon>
        <taxon>Fusobacteriati</taxon>
        <taxon>Fusobacteriota</taxon>
        <taxon>Fusobacteriia</taxon>
        <taxon>Fusobacteriales</taxon>
        <taxon>Fusobacteriaceae</taxon>
        <taxon>Propionigenium</taxon>
    </lineage>
</organism>
<dbReference type="RefSeq" id="WP_281835179.1">
    <property type="nucleotide sequence ID" value="NZ_BSDY01000007.1"/>
</dbReference>
<evidence type="ECO:0000313" key="2">
    <source>
        <dbReference type="EMBL" id="GLI56201.1"/>
    </source>
</evidence>
<gene>
    <name evidence="2" type="ORF">PM10SUCC1_17150</name>
</gene>
<proteinExistence type="predicted"/>
<feature type="signal peptide" evidence="1">
    <location>
        <begin position="1"/>
        <end position="18"/>
    </location>
</feature>
<name>A0A9W6GLV5_9FUSO</name>
<accession>A0A9W6GLV5</accession>